<accession>A0ABW3ETW9</accession>
<keyword evidence="1" id="KW-0812">Transmembrane</keyword>
<name>A0ABW3ETW9_9ACTN</name>
<keyword evidence="1" id="KW-1133">Transmembrane helix</keyword>
<evidence type="ECO:0000256" key="1">
    <source>
        <dbReference type="SAM" id="Phobius"/>
    </source>
</evidence>
<dbReference type="EMBL" id="JBHTJA010000034">
    <property type="protein sequence ID" value="MFD0902338.1"/>
    <property type="molecule type" value="Genomic_DNA"/>
</dbReference>
<proteinExistence type="predicted"/>
<dbReference type="RefSeq" id="WP_378300018.1">
    <property type="nucleotide sequence ID" value="NZ_JBHTJA010000034.1"/>
</dbReference>
<reference evidence="3" key="1">
    <citation type="journal article" date="2019" name="Int. J. Syst. Evol. Microbiol.">
        <title>The Global Catalogue of Microorganisms (GCM) 10K type strain sequencing project: providing services to taxonomists for standard genome sequencing and annotation.</title>
        <authorList>
            <consortium name="The Broad Institute Genomics Platform"/>
            <consortium name="The Broad Institute Genome Sequencing Center for Infectious Disease"/>
            <person name="Wu L."/>
            <person name="Ma J."/>
        </authorList>
    </citation>
    <scope>NUCLEOTIDE SEQUENCE [LARGE SCALE GENOMIC DNA]</scope>
    <source>
        <strain evidence="3">JCM 31202</strain>
    </source>
</reference>
<evidence type="ECO:0000313" key="3">
    <source>
        <dbReference type="Proteomes" id="UP001596972"/>
    </source>
</evidence>
<sequence>MSTYDEISVTKSISPLVRTDGTVNGTSVDTVVSGGMQDAVLLVTSGAVTDGSHAVTVEESADGSTGWAAVAADRLQGDLPTVESADDDTVFMTGVRPSQRYLRAVMVTTGATTGAAISAAFILGRPRTKPVSH</sequence>
<evidence type="ECO:0000313" key="2">
    <source>
        <dbReference type="EMBL" id="MFD0902338.1"/>
    </source>
</evidence>
<organism evidence="2 3">
    <name type="scientific">Actinomadura sediminis</name>
    <dbReference type="NCBI Taxonomy" id="1038904"/>
    <lineage>
        <taxon>Bacteria</taxon>
        <taxon>Bacillati</taxon>
        <taxon>Actinomycetota</taxon>
        <taxon>Actinomycetes</taxon>
        <taxon>Streptosporangiales</taxon>
        <taxon>Thermomonosporaceae</taxon>
        <taxon>Actinomadura</taxon>
    </lineage>
</organism>
<keyword evidence="1" id="KW-0472">Membrane</keyword>
<gene>
    <name evidence="2" type="ORF">ACFQ11_18210</name>
</gene>
<dbReference type="Proteomes" id="UP001596972">
    <property type="component" value="Unassembled WGS sequence"/>
</dbReference>
<feature type="transmembrane region" description="Helical" evidence="1">
    <location>
        <begin position="101"/>
        <end position="123"/>
    </location>
</feature>
<keyword evidence="3" id="KW-1185">Reference proteome</keyword>
<protein>
    <submittedName>
        <fullName evidence="2">Uncharacterized protein</fullName>
    </submittedName>
</protein>
<comment type="caution">
    <text evidence="2">The sequence shown here is derived from an EMBL/GenBank/DDBJ whole genome shotgun (WGS) entry which is preliminary data.</text>
</comment>